<dbReference type="PROSITE" id="PS50157">
    <property type="entry name" value="ZINC_FINGER_C2H2_2"/>
    <property type="match status" value="3"/>
</dbReference>
<evidence type="ECO:0000313" key="11">
    <source>
        <dbReference type="Proteomes" id="UP000290809"/>
    </source>
</evidence>
<dbReference type="InterPro" id="IPR036236">
    <property type="entry name" value="Znf_C2H2_sf"/>
</dbReference>
<feature type="domain" description="C2H2-type" evidence="9">
    <location>
        <begin position="270"/>
        <end position="293"/>
    </location>
</feature>
<dbReference type="SUPFAM" id="SSF57667">
    <property type="entry name" value="beta-beta-alpha zinc fingers"/>
    <property type="match status" value="1"/>
</dbReference>
<comment type="subcellular location">
    <subcellularLocation>
        <location evidence="1">Nucleus</location>
    </subcellularLocation>
</comment>
<name>A0A430QNJ5_SCHBO</name>
<feature type="compositionally biased region" description="Basic and acidic residues" evidence="8">
    <location>
        <begin position="296"/>
        <end position="306"/>
    </location>
</feature>
<keyword evidence="11" id="KW-1185">Reference proteome</keyword>
<keyword evidence="2" id="KW-0479">Metal-binding</keyword>
<proteinExistence type="predicted"/>
<sequence>MTRGRKSLLSGMKLSYTCEWSNCRNTYNNENLLKYHQLQHFRELCEQPSQGSRLPVCGICNASLNITDVDGIERHSFFHSWVNQLKAIGKHILEVNDWPVCLSDPVSCNLIPELPTKFECGWEYCDFKTNDVCVFITHVSRHPEEYTDSRYPTNVQLKCLWENCTYMANRLRNLSSHLDTHTQAKRAACPTCGLLLVDFRKLEDHLKRQQIHLLNKSTNSNDVNNVHSSLYAEIFTLVTLIRFLSFCILKMKNLALERHILFRHSNEKPFKCPYCNFTFKLTSCLTRHLSSRHKIYESNENDKKSTDPVVPDTTQSDLVGEKWPHSISIAPIHGPLAQAGALPNVQADISTPTDNDTTPCAIVDVFVCPHNDCNFKTNKRNGYLVHIGRKHHPLPSNSSLESSSDRPYSTDNSPNTSKERLYKCHMCSVVKRRGNELSKHLVRDHHLARPSGHVRFTYTISDDGHYRLQLTRLDTVRVAAQLLGETVVSKLLVETRNQQLSICE</sequence>
<dbReference type="PANTHER" id="PTHR24406">
    <property type="entry name" value="TRANSCRIPTIONAL REPRESSOR CTCFL-RELATED"/>
    <property type="match status" value="1"/>
</dbReference>
<evidence type="ECO:0000256" key="2">
    <source>
        <dbReference type="ARBA" id="ARBA00022723"/>
    </source>
</evidence>
<dbReference type="GO" id="GO:0005634">
    <property type="term" value="C:nucleus"/>
    <property type="evidence" value="ECO:0007669"/>
    <property type="project" value="UniProtKB-SubCell"/>
</dbReference>
<evidence type="ECO:0000256" key="5">
    <source>
        <dbReference type="ARBA" id="ARBA00022833"/>
    </source>
</evidence>
<feature type="region of interest" description="Disordered" evidence="8">
    <location>
        <begin position="390"/>
        <end position="417"/>
    </location>
</feature>
<dbReference type="Proteomes" id="UP000290809">
    <property type="component" value="Unassembled WGS sequence"/>
</dbReference>
<protein>
    <recommendedName>
        <fullName evidence="9">C2H2-type domain-containing protein</fullName>
    </recommendedName>
</protein>
<evidence type="ECO:0000256" key="3">
    <source>
        <dbReference type="ARBA" id="ARBA00022737"/>
    </source>
</evidence>
<dbReference type="EMBL" id="QMKO01001512">
    <property type="protein sequence ID" value="RTG89295.1"/>
    <property type="molecule type" value="Genomic_DNA"/>
</dbReference>
<dbReference type="STRING" id="6184.A0A430QNJ5"/>
<keyword evidence="6" id="KW-0539">Nucleus</keyword>
<reference evidence="10 11" key="1">
    <citation type="journal article" date="2019" name="PLoS Pathog.">
        <title>Genome sequence of the bovine parasite Schistosoma bovis Tanzania.</title>
        <authorList>
            <person name="Oey H."/>
            <person name="Zakrzewski M."/>
            <person name="Gobert G."/>
            <person name="Gravermann K."/>
            <person name="Stoye J."/>
            <person name="Jones M."/>
            <person name="Mcmanus D."/>
            <person name="Krause L."/>
        </authorList>
    </citation>
    <scope>NUCLEOTIDE SEQUENCE [LARGE SCALE GENOMIC DNA]</scope>
    <source>
        <strain evidence="10 11">TAN1997</strain>
    </source>
</reference>
<evidence type="ECO:0000256" key="7">
    <source>
        <dbReference type="PROSITE-ProRule" id="PRU00042"/>
    </source>
</evidence>
<dbReference type="SMART" id="SM00355">
    <property type="entry name" value="ZnF_C2H2"/>
    <property type="match status" value="7"/>
</dbReference>
<keyword evidence="3" id="KW-0677">Repeat</keyword>
<feature type="compositionally biased region" description="Polar residues" evidence="8">
    <location>
        <begin position="405"/>
        <end position="416"/>
    </location>
</feature>
<comment type="caution">
    <text evidence="10">The sequence shown here is derived from an EMBL/GenBank/DDBJ whole genome shotgun (WGS) entry which is preliminary data.</text>
</comment>
<organism evidence="10 11">
    <name type="scientific">Schistosoma bovis</name>
    <name type="common">Blood fluke</name>
    <dbReference type="NCBI Taxonomy" id="6184"/>
    <lineage>
        <taxon>Eukaryota</taxon>
        <taxon>Metazoa</taxon>
        <taxon>Spiralia</taxon>
        <taxon>Lophotrochozoa</taxon>
        <taxon>Platyhelminthes</taxon>
        <taxon>Trematoda</taxon>
        <taxon>Digenea</taxon>
        <taxon>Strigeidida</taxon>
        <taxon>Schistosomatoidea</taxon>
        <taxon>Schistosomatidae</taxon>
        <taxon>Schistosoma</taxon>
    </lineage>
</organism>
<dbReference type="InterPro" id="IPR050888">
    <property type="entry name" value="ZnF_C2H2-type_TF"/>
</dbReference>
<dbReference type="AlphaFoldDB" id="A0A430QNJ5"/>
<keyword evidence="4 7" id="KW-0863">Zinc-finger</keyword>
<dbReference type="InterPro" id="IPR013087">
    <property type="entry name" value="Znf_C2H2_type"/>
</dbReference>
<evidence type="ECO:0000256" key="6">
    <source>
        <dbReference type="ARBA" id="ARBA00023242"/>
    </source>
</evidence>
<gene>
    <name evidence="10" type="ORF">DC041_0003910</name>
</gene>
<evidence type="ECO:0000259" key="9">
    <source>
        <dbReference type="PROSITE" id="PS50157"/>
    </source>
</evidence>
<evidence type="ECO:0000256" key="8">
    <source>
        <dbReference type="SAM" id="MobiDB-lite"/>
    </source>
</evidence>
<accession>A0A430QNJ5</accession>
<dbReference type="Gene3D" id="3.30.160.60">
    <property type="entry name" value="Classic Zinc Finger"/>
    <property type="match status" value="2"/>
</dbReference>
<feature type="region of interest" description="Disordered" evidence="8">
    <location>
        <begin position="296"/>
        <end position="317"/>
    </location>
</feature>
<feature type="domain" description="C2H2-type" evidence="9">
    <location>
        <begin position="16"/>
        <end position="43"/>
    </location>
</feature>
<dbReference type="GO" id="GO:0008270">
    <property type="term" value="F:zinc ion binding"/>
    <property type="evidence" value="ECO:0007669"/>
    <property type="project" value="UniProtKB-KW"/>
</dbReference>
<evidence type="ECO:0000256" key="4">
    <source>
        <dbReference type="ARBA" id="ARBA00022771"/>
    </source>
</evidence>
<feature type="domain" description="C2H2-type" evidence="9">
    <location>
        <begin position="422"/>
        <end position="450"/>
    </location>
</feature>
<keyword evidence="5" id="KW-0862">Zinc</keyword>
<evidence type="ECO:0000256" key="1">
    <source>
        <dbReference type="ARBA" id="ARBA00004123"/>
    </source>
</evidence>
<evidence type="ECO:0000313" key="10">
    <source>
        <dbReference type="EMBL" id="RTG89295.1"/>
    </source>
</evidence>
<dbReference type="PROSITE" id="PS00028">
    <property type="entry name" value="ZINC_FINGER_C2H2_1"/>
    <property type="match status" value="2"/>
</dbReference>